<dbReference type="InterPro" id="IPR036020">
    <property type="entry name" value="WW_dom_sf"/>
</dbReference>
<feature type="domain" description="F5/8 type C" evidence="2">
    <location>
        <begin position="390"/>
        <end position="545"/>
    </location>
</feature>
<gene>
    <name evidence="3" type="ORF">M9Y10_016059</name>
</gene>
<dbReference type="InterPro" id="IPR000421">
    <property type="entry name" value="FA58C"/>
</dbReference>
<dbReference type="PANTHER" id="PTHR21715">
    <property type="entry name" value="RH04127P"/>
    <property type="match status" value="1"/>
</dbReference>
<dbReference type="Gene3D" id="2.60.120.260">
    <property type="entry name" value="Galactose-binding domain-like"/>
    <property type="match status" value="1"/>
</dbReference>
<dbReference type="PROSITE" id="PS50022">
    <property type="entry name" value="FA58C_3"/>
    <property type="match status" value="1"/>
</dbReference>
<protein>
    <recommendedName>
        <fullName evidence="5">WW domain-containing protein</fullName>
    </recommendedName>
</protein>
<dbReference type="SUPFAM" id="SSF49785">
    <property type="entry name" value="Galactose-binding domain-like"/>
    <property type="match status" value="1"/>
</dbReference>
<dbReference type="PANTHER" id="PTHR21715:SF0">
    <property type="entry name" value="RH04127P"/>
    <property type="match status" value="1"/>
</dbReference>
<dbReference type="SUPFAM" id="SSF51045">
    <property type="entry name" value="WW domain"/>
    <property type="match status" value="1"/>
</dbReference>
<evidence type="ECO:0000313" key="3">
    <source>
        <dbReference type="EMBL" id="KAK8857653.1"/>
    </source>
</evidence>
<dbReference type="InterPro" id="IPR008979">
    <property type="entry name" value="Galactose-bd-like_sf"/>
</dbReference>
<feature type="domain" description="WW" evidence="1">
    <location>
        <begin position="48"/>
        <end position="83"/>
    </location>
</feature>
<reference evidence="3 4" key="1">
    <citation type="submission" date="2024-04" db="EMBL/GenBank/DDBJ databases">
        <title>Tritrichomonas musculus Genome.</title>
        <authorList>
            <person name="Alves-Ferreira E."/>
            <person name="Grigg M."/>
            <person name="Lorenzi H."/>
            <person name="Galac M."/>
        </authorList>
    </citation>
    <scope>NUCLEOTIDE SEQUENCE [LARGE SCALE GENOMIC DNA]</scope>
    <source>
        <strain evidence="3 4">EAF2021</strain>
    </source>
</reference>
<dbReference type="CDD" id="cd00201">
    <property type="entry name" value="WW"/>
    <property type="match status" value="1"/>
</dbReference>
<accession>A0ABR2I5C9</accession>
<organism evidence="3 4">
    <name type="scientific">Tritrichomonas musculus</name>
    <dbReference type="NCBI Taxonomy" id="1915356"/>
    <lineage>
        <taxon>Eukaryota</taxon>
        <taxon>Metamonada</taxon>
        <taxon>Parabasalia</taxon>
        <taxon>Tritrichomonadida</taxon>
        <taxon>Tritrichomonadidae</taxon>
        <taxon>Tritrichomonas</taxon>
    </lineage>
</organism>
<dbReference type="Proteomes" id="UP001470230">
    <property type="component" value="Unassembled WGS sequence"/>
</dbReference>
<evidence type="ECO:0000259" key="1">
    <source>
        <dbReference type="PROSITE" id="PS50020"/>
    </source>
</evidence>
<dbReference type="InterPro" id="IPR001202">
    <property type="entry name" value="WW_dom"/>
</dbReference>
<dbReference type="Gene3D" id="3.30.1470.10">
    <property type="entry name" value="Photosystem I PsaD, reaction center subunit II"/>
    <property type="match status" value="1"/>
</dbReference>
<dbReference type="InterPro" id="IPR053233">
    <property type="entry name" value="ABRA-related"/>
</dbReference>
<keyword evidence="4" id="KW-1185">Reference proteome</keyword>
<dbReference type="Pfam" id="PF00754">
    <property type="entry name" value="F5_F8_type_C"/>
    <property type="match status" value="1"/>
</dbReference>
<evidence type="ECO:0008006" key="5">
    <source>
        <dbReference type="Google" id="ProtNLM"/>
    </source>
</evidence>
<dbReference type="PROSITE" id="PS50020">
    <property type="entry name" value="WW_DOMAIN_2"/>
    <property type="match status" value="1"/>
</dbReference>
<name>A0ABR2I5C9_9EUKA</name>
<comment type="caution">
    <text evidence="3">The sequence shown here is derived from an EMBL/GenBank/DDBJ whole genome shotgun (WGS) entry which is preliminary data.</text>
</comment>
<evidence type="ECO:0000313" key="4">
    <source>
        <dbReference type="Proteomes" id="UP001470230"/>
    </source>
</evidence>
<sequence length="551" mass="64463">MNQDFIEIKHTKPTEPTKEEIKEYAKWLGADVEKDQDLFYIAREGLLADIPPGWKLYQKKNGESEPFYFNLRTGESLWDHPLDKYYVSLFQKEKLKKMKKFDQIDKEVHLPTEEPRSSPNQCKLSTKSILTVPFQIFNEDFTFIVNDTEYKTSKLYADLLSPVISKMHVNDPTFDTYEIKTIEKGDFGYVLKLLNFENNEIPIEEIPFLIEVFEILGTESVKSTFFKRPIVTILNVLDLIQKHEKFNVFYQNQLNDEIDFLASNFYEIADKQEKKLSELSLVTLERVLSNDKIVLNSEDQLLNFVNMLYSKNNDFSILYEYVNFLNVSKSTIDNFLNTFKFESMSRNIWMSVIVRLREDVAKFDGDDNLRGDRYFRQLVEKEIPFKGEDSFNGIIKYLTDNSSEIEITASSSLDGQHVPQNLIVYDNSRSKYFASKNLKDSWVLFDFKTYLVAPTHYILMSDFSDPNECSSPKEWVIEGSNDNENWTVIDCQSDVAFMNARSFVHTFSIENLVPAGFRYVRMRLTGKNWNDDDSFKLGSIEFYGKLFSNES</sequence>
<dbReference type="EMBL" id="JAPFFF010000020">
    <property type="protein sequence ID" value="KAK8857653.1"/>
    <property type="molecule type" value="Genomic_DNA"/>
</dbReference>
<evidence type="ECO:0000259" key="2">
    <source>
        <dbReference type="PROSITE" id="PS50022"/>
    </source>
</evidence>
<proteinExistence type="predicted"/>